<dbReference type="Proteomes" id="UP000095287">
    <property type="component" value="Unplaced"/>
</dbReference>
<accession>A0A1I7Z2S7</accession>
<name>A0A1I7Z2S7_9BILA</name>
<evidence type="ECO:0000313" key="3">
    <source>
        <dbReference type="WBParaSite" id="L893_g22240.t1"/>
    </source>
</evidence>
<dbReference type="AlphaFoldDB" id="A0A1I7Z2S7"/>
<keyword evidence="1" id="KW-1133">Transmembrane helix</keyword>
<protein>
    <submittedName>
        <fullName evidence="3">DUF4005 domain-containing protein</fullName>
    </submittedName>
</protein>
<evidence type="ECO:0000313" key="2">
    <source>
        <dbReference type="Proteomes" id="UP000095287"/>
    </source>
</evidence>
<proteinExistence type="predicted"/>
<dbReference type="WBParaSite" id="L893_g22240.t1">
    <property type="protein sequence ID" value="L893_g22240.t1"/>
    <property type="gene ID" value="L893_g22240"/>
</dbReference>
<keyword evidence="1" id="KW-0812">Transmembrane</keyword>
<sequence length="154" mass="17548">MSDLSQKQGFLCMKLISFSFCSSSSMALKYGSCGSRRDIRSHEHEAFRGGRMHRRAPRHASQRRAKEIDNAPSHVTELEPSTVRSDHLLHSKMNQLHSTIFLLSLLAIFCALFLLLAKCISLRRAPEVSDVRNAEEVEVYHISNEGIYRTWTEA</sequence>
<keyword evidence="1" id="KW-0472">Membrane</keyword>
<keyword evidence="2" id="KW-1185">Reference proteome</keyword>
<feature type="transmembrane region" description="Helical" evidence="1">
    <location>
        <begin position="96"/>
        <end position="117"/>
    </location>
</feature>
<organism evidence="2 3">
    <name type="scientific">Steinernema glaseri</name>
    <dbReference type="NCBI Taxonomy" id="37863"/>
    <lineage>
        <taxon>Eukaryota</taxon>
        <taxon>Metazoa</taxon>
        <taxon>Ecdysozoa</taxon>
        <taxon>Nematoda</taxon>
        <taxon>Chromadorea</taxon>
        <taxon>Rhabditida</taxon>
        <taxon>Tylenchina</taxon>
        <taxon>Panagrolaimomorpha</taxon>
        <taxon>Strongyloidoidea</taxon>
        <taxon>Steinernematidae</taxon>
        <taxon>Steinernema</taxon>
    </lineage>
</organism>
<evidence type="ECO:0000256" key="1">
    <source>
        <dbReference type="SAM" id="Phobius"/>
    </source>
</evidence>
<reference evidence="3" key="1">
    <citation type="submission" date="2016-11" db="UniProtKB">
        <authorList>
            <consortium name="WormBaseParasite"/>
        </authorList>
    </citation>
    <scope>IDENTIFICATION</scope>
</reference>